<dbReference type="PROSITE" id="PS50240">
    <property type="entry name" value="TRYPSIN_DOM"/>
    <property type="match status" value="1"/>
</dbReference>
<reference evidence="10 12" key="1">
    <citation type="journal article" date="2010" name="BMC Genomics">
        <title>Combination of measures distinguishes pre-miRNAs from other stem-loops in the genome of the newly sequenced Anopheles darlingi.</title>
        <authorList>
            <person name="Mendes N.D."/>
            <person name="Freitas A.T."/>
            <person name="Vasconcelos A.T."/>
            <person name="Sagot M.F."/>
        </authorList>
    </citation>
    <scope>NUCLEOTIDE SEQUENCE</scope>
</reference>
<evidence type="ECO:0000256" key="8">
    <source>
        <dbReference type="SAM" id="MobiDB-lite"/>
    </source>
</evidence>
<dbReference type="MEROPS" id="S01.B44"/>
<gene>
    <name evidence="10" type="ORF">AND_006241</name>
</gene>
<dbReference type="PANTHER" id="PTHR24252">
    <property type="entry name" value="ACROSIN-RELATED"/>
    <property type="match status" value="1"/>
</dbReference>
<evidence type="ECO:0000256" key="3">
    <source>
        <dbReference type="ARBA" id="ARBA00023157"/>
    </source>
</evidence>
<feature type="region of interest" description="Disordered" evidence="8">
    <location>
        <begin position="31"/>
        <end position="55"/>
    </location>
</feature>
<keyword evidence="7 10" id="KW-0645">Protease</keyword>
<dbReference type="SUPFAM" id="SSF50494">
    <property type="entry name" value="Trypsin-like serine proteases"/>
    <property type="match status" value="1"/>
</dbReference>
<dbReference type="VEuPathDB" id="VectorBase:ADAC006241"/>
<comment type="similarity">
    <text evidence="4">Belongs to the peptidase S1 family. CLIP subfamily.</text>
</comment>
<dbReference type="AlphaFoldDB" id="W5JFG2"/>
<evidence type="ECO:0000313" key="10">
    <source>
        <dbReference type="EMBL" id="ETN62078.1"/>
    </source>
</evidence>
<evidence type="ECO:0000259" key="9">
    <source>
        <dbReference type="PROSITE" id="PS50240"/>
    </source>
</evidence>
<reference evidence="11" key="4">
    <citation type="submission" date="2015-06" db="UniProtKB">
        <authorList>
            <consortium name="EnsemblMetazoa"/>
        </authorList>
    </citation>
    <scope>IDENTIFICATION</scope>
</reference>
<name>W5JFG2_ANODA</name>
<dbReference type="GO" id="GO:0004252">
    <property type="term" value="F:serine-type endopeptidase activity"/>
    <property type="evidence" value="ECO:0007669"/>
    <property type="project" value="InterPro"/>
</dbReference>
<sequence>MADGKGKVLPSTPLARVCLYLKLHTTTSPAKILPRSTDQGVSANEGEERLRRPAAGVRSSRQVWVSPRAANWKQSLGDGNPCLTAKGHLGYCTSFRKCYPYFKVPDLNVWDSWVLGNYDTCSYFNDDGRQAFGVCCTNPLTPLPIDGSNGIGIGGGVGMLVPGGEAPVAGGPAAKPPNKNNNYPSWPPPVPTHPPDHTAATHPPSFGGPATTVSSVVVSEPTQRPTTTWPTRPRPPQVPNQPSTAPPSPVGVWPPPVPTHPPFDFSTLPTTTPPTASFPAGGIASTEGCGVKNGNPDTERIVGGHNADPNEWPWIAALFNNGRQFCGGSLIDNIHILTAAHCVAHMSSFDVARLTVKLGDHNIRSNTEIQHVERRVKRLVRHRGFDSRTLYNDVAVLTMDQPVPFTKQVRPICLPGADNSRAYNGQTATVIGWGSLRENGPQPAVLQEVNLPIWTNAECRVKYGPAAPGGIIDTMLCAGQAAKDSCSGDSGGPLMVNDGRWTQVGVVSWGIGCGKGQYPGVYTRVTAFLPWITKNIKDV</sequence>
<dbReference type="PROSITE" id="PS00135">
    <property type="entry name" value="TRYPSIN_SER"/>
    <property type="match status" value="1"/>
</dbReference>
<dbReference type="InterPro" id="IPR009003">
    <property type="entry name" value="Peptidase_S1_PA"/>
</dbReference>
<evidence type="ECO:0000256" key="6">
    <source>
        <dbReference type="ARBA" id="ARBA00076468"/>
    </source>
</evidence>
<evidence type="ECO:0000256" key="5">
    <source>
        <dbReference type="ARBA" id="ARBA00068096"/>
    </source>
</evidence>
<dbReference type="STRING" id="43151.W5JFG2"/>
<dbReference type="PRINTS" id="PR00722">
    <property type="entry name" value="CHYMOTRYPSIN"/>
</dbReference>
<protein>
    <recommendedName>
        <fullName evidence="5">Phenoloxidase-activating factor 2</fullName>
    </recommendedName>
    <alternativeName>
        <fullName evidence="6">Prophenoloxidase-activating factor II</fullName>
    </alternativeName>
</protein>
<dbReference type="CDD" id="cd00190">
    <property type="entry name" value="Tryp_SPc"/>
    <property type="match status" value="1"/>
</dbReference>
<comment type="subcellular location">
    <subcellularLocation>
        <location evidence="1">Secreted</location>
    </subcellularLocation>
</comment>
<feature type="compositionally biased region" description="Low complexity" evidence="8">
    <location>
        <begin position="213"/>
        <end position="231"/>
    </location>
</feature>
<dbReference type="EnsemblMetazoa" id="ADAC006241-RA">
    <property type="protein sequence ID" value="ADAC006241-PA"/>
    <property type="gene ID" value="ADAC006241"/>
</dbReference>
<dbReference type="SMART" id="SM00020">
    <property type="entry name" value="Tryp_SPc"/>
    <property type="match status" value="1"/>
</dbReference>
<dbReference type="InterPro" id="IPR001314">
    <property type="entry name" value="Peptidase_S1A"/>
</dbReference>
<feature type="region of interest" description="Disordered" evidence="8">
    <location>
        <begin position="168"/>
        <end position="249"/>
    </location>
</feature>
<dbReference type="HOGENOM" id="CLU_006842_0_3_1"/>
<evidence type="ECO:0000256" key="1">
    <source>
        <dbReference type="ARBA" id="ARBA00004613"/>
    </source>
</evidence>
<proteinExistence type="inferred from homology"/>
<feature type="compositionally biased region" description="Pro residues" evidence="8">
    <location>
        <begin position="232"/>
        <end position="249"/>
    </location>
</feature>
<dbReference type="OMA" id="VWSNSEC"/>
<dbReference type="eggNOG" id="KOG3627">
    <property type="taxonomic scope" value="Eukaryota"/>
</dbReference>
<evidence type="ECO:0000256" key="7">
    <source>
        <dbReference type="RuleBase" id="RU363034"/>
    </source>
</evidence>
<evidence type="ECO:0000256" key="4">
    <source>
        <dbReference type="ARBA" id="ARBA00024195"/>
    </source>
</evidence>
<dbReference type="Gene3D" id="2.40.10.10">
    <property type="entry name" value="Trypsin-like serine proteases"/>
    <property type="match status" value="1"/>
</dbReference>
<keyword evidence="7" id="KW-0720">Serine protease</keyword>
<keyword evidence="2" id="KW-0964">Secreted</keyword>
<dbReference type="FunFam" id="2.40.10.10:FF:000038">
    <property type="entry name" value="Serine protease"/>
    <property type="match status" value="1"/>
</dbReference>
<accession>W5JFG2</accession>
<dbReference type="PANTHER" id="PTHR24252:SF7">
    <property type="entry name" value="HYALIN"/>
    <property type="match status" value="1"/>
</dbReference>
<dbReference type="VEuPathDB" id="VectorBase:ADAR2_008285"/>
<reference evidence="10" key="2">
    <citation type="submission" date="2010-05" db="EMBL/GenBank/DDBJ databases">
        <authorList>
            <person name="Almeida L.G."/>
            <person name="Nicolas M.F."/>
            <person name="Souza R.C."/>
            <person name="Vasconcelos A.T.R."/>
        </authorList>
    </citation>
    <scope>NUCLEOTIDE SEQUENCE</scope>
</reference>
<dbReference type="InterPro" id="IPR033116">
    <property type="entry name" value="TRYPSIN_SER"/>
</dbReference>
<keyword evidence="12" id="KW-1185">Reference proteome</keyword>
<keyword evidence="7" id="KW-0378">Hydrolase</keyword>
<dbReference type="PROSITE" id="PS00134">
    <property type="entry name" value="TRYPSIN_HIS"/>
    <property type="match status" value="1"/>
</dbReference>
<dbReference type="InterPro" id="IPR043504">
    <property type="entry name" value="Peptidase_S1_PA_chymotrypsin"/>
</dbReference>
<dbReference type="GO" id="GO:0005576">
    <property type="term" value="C:extracellular region"/>
    <property type="evidence" value="ECO:0007669"/>
    <property type="project" value="UniProtKB-SubCell"/>
</dbReference>
<feature type="domain" description="Peptidase S1" evidence="9">
    <location>
        <begin position="301"/>
        <end position="537"/>
    </location>
</feature>
<dbReference type="EMBL" id="ADMH02001555">
    <property type="protein sequence ID" value="ETN62078.1"/>
    <property type="molecule type" value="Genomic_DNA"/>
</dbReference>
<dbReference type="FunCoup" id="W5JFG2">
    <property type="interactions" value="34"/>
</dbReference>
<reference evidence="10" key="3">
    <citation type="journal article" date="2013" name="Nucleic Acids Res.">
        <title>The genome of Anopheles darlingi, the main neotropical malaria vector.</title>
        <authorList>
            <person name="Marinotti O."/>
            <person name="Cerqueira G.C."/>
            <person name="de Almeida L.G."/>
            <person name="Ferro M.I."/>
            <person name="Loreto E.L."/>
            <person name="Zaha A."/>
            <person name="Teixeira S.M."/>
            <person name="Wespiser A.R."/>
            <person name="Almeida E Silva A."/>
            <person name="Schlindwein A.D."/>
            <person name="Pacheco A.C."/>
            <person name="Silva A.L."/>
            <person name="Graveley B.R."/>
            <person name="Walenz B.P."/>
            <person name="Lima Bde A."/>
            <person name="Ribeiro C.A."/>
            <person name="Nunes-Silva C.G."/>
            <person name="de Carvalho C.R."/>
            <person name="Soares C.M."/>
            <person name="de Menezes C.B."/>
            <person name="Matiolli C."/>
            <person name="Caffrey D."/>
            <person name="Araujo D.A."/>
            <person name="de Oliveira D.M."/>
            <person name="Golenbock D."/>
            <person name="Grisard E.C."/>
            <person name="Fantinatti-Garboggini F."/>
            <person name="de Carvalho F.M."/>
            <person name="Barcellos F.G."/>
            <person name="Prosdocimi F."/>
            <person name="May G."/>
            <person name="Azevedo Junior G.M."/>
            <person name="Guimaraes G.M."/>
            <person name="Goldman G.H."/>
            <person name="Padilha I.Q."/>
            <person name="Batista Jda S."/>
            <person name="Ferro J.A."/>
            <person name="Ribeiro J.M."/>
            <person name="Fietto J.L."/>
            <person name="Dabbas K.M."/>
            <person name="Cerdeira L."/>
            <person name="Agnez-Lima L.F."/>
            <person name="Brocchi M."/>
            <person name="de Carvalho M.O."/>
            <person name="Teixeira Mde M."/>
            <person name="Diniz Maia Mde M."/>
            <person name="Goldman M.H."/>
            <person name="Cruz Schneider M.P."/>
            <person name="Felipe M.S."/>
            <person name="Hungria M."/>
            <person name="Nicolas M.F."/>
            <person name="Pereira M."/>
            <person name="Montes M.A."/>
            <person name="Cantao M.E."/>
            <person name="Vincentz M."/>
            <person name="Rafael M.S."/>
            <person name="Silverman N."/>
            <person name="Stoco P.H."/>
            <person name="Souza R.C."/>
            <person name="Vicentini R."/>
            <person name="Gazzinelli R.T."/>
            <person name="Neves Rde O."/>
            <person name="Silva R."/>
            <person name="Astolfi-Filho S."/>
            <person name="Maciel T.E."/>
            <person name="Urmenyi T.P."/>
            <person name="Tadei W.P."/>
            <person name="Camargo E.P."/>
            <person name="de Vasconcelos A.T."/>
        </authorList>
    </citation>
    <scope>NUCLEOTIDE SEQUENCE</scope>
</reference>
<evidence type="ECO:0000256" key="2">
    <source>
        <dbReference type="ARBA" id="ARBA00022525"/>
    </source>
</evidence>
<evidence type="ECO:0000313" key="12">
    <source>
        <dbReference type="Proteomes" id="UP000000673"/>
    </source>
</evidence>
<dbReference type="InterPro" id="IPR018114">
    <property type="entry name" value="TRYPSIN_HIS"/>
</dbReference>
<dbReference type="Pfam" id="PF00089">
    <property type="entry name" value="Trypsin"/>
    <property type="match status" value="1"/>
</dbReference>
<dbReference type="Proteomes" id="UP000000673">
    <property type="component" value="Unassembled WGS sequence"/>
</dbReference>
<organism evidence="10">
    <name type="scientific">Anopheles darlingi</name>
    <name type="common">Mosquito</name>
    <dbReference type="NCBI Taxonomy" id="43151"/>
    <lineage>
        <taxon>Eukaryota</taxon>
        <taxon>Metazoa</taxon>
        <taxon>Ecdysozoa</taxon>
        <taxon>Arthropoda</taxon>
        <taxon>Hexapoda</taxon>
        <taxon>Insecta</taxon>
        <taxon>Pterygota</taxon>
        <taxon>Neoptera</taxon>
        <taxon>Endopterygota</taxon>
        <taxon>Diptera</taxon>
        <taxon>Nematocera</taxon>
        <taxon>Culicoidea</taxon>
        <taxon>Culicidae</taxon>
        <taxon>Anophelinae</taxon>
        <taxon>Anopheles</taxon>
    </lineage>
</organism>
<keyword evidence="3" id="KW-1015">Disulfide bond</keyword>
<evidence type="ECO:0000313" key="11">
    <source>
        <dbReference type="EnsemblMetazoa" id="ADAC006241-PA"/>
    </source>
</evidence>
<dbReference type="GO" id="GO:0006508">
    <property type="term" value="P:proteolysis"/>
    <property type="evidence" value="ECO:0007669"/>
    <property type="project" value="UniProtKB-KW"/>
</dbReference>
<feature type="compositionally biased region" description="Low complexity" evidence="8">
    <location>
        <begin position="168"/>
        <end position="184"/>
    </location>
</feature>
<dbReference type="InterPro" id="IPR001254">
    <property type="entry name" value="Trypsin_dom"/>
</dbReference>